<gene>
    <name evidence="1" type="ORF">WDC_0353</name>
</gene>
<comment type="caution">
    <text evidence="1">The sequence shown here is derived from an EMBL/GenBank/DDBJ whole genome shotgun (WGS) entry which is preliminary data.</text>
</comment>
<sequence length="43" mass="4877">MNILSKKTKESMKTHDSHFAFIAFFGTITSVLKEMTTEVQKIG</sequence>
<organism evidence="1 2">
    <name type="scientific">Paucilactobacillus wasatchensis</name>
    <dbReference type="NCBI Taxonomy" id="1335616"/>
    <lineage>
        <taxon>Bacteria</taxon>
        <taxon>Bacillati</taxon>
        <taxon>Bacillota</taxon>
        <taxon>Bacilli</taxon>
        <taxon>Lactobacillales</taxon>
        <taxon>Lactobacillaceae</taxon>
        <taxon>Paucilactobacillus</taxon>
    </lineage>
</organism>
<reference evidence="1 2" key="1">
    <citation type="submission" date="2013-08" db="EMBL/GenBank/DDBJ databases">
        <title>Lactobacillus wasatchii sp. WDC04, a late gas producing bacteria isolated from aged chedder cheese.</title>
        <authorList>
            <person name="Oberg C.J."/>
            <person name="Culumber M."/>
            <person name="McMahon D.J."/>
            <person name="Broadbent J.R."/>
            <person name="Oberg T.S."/>
            <person name="Ortaki F."/>
        </authorList>
    </citation>
    <scope>NUCLEOTIDE SEQUENCE [LARGE SCALE GENOMIC DNA]</scope>
    <source>
        <strain evidence="1 2">WDC04</strain>
    </source>
</reference>
<accession>A0A0D0YXS8</accession>
<dbReference type="AlphaFoldDB" id="A0A0D0YXS8"/>
<proteinExistence type="predicted"/>
<dbReference type="EMBL" id="AWTT01000005">
    <property type="protein sequence ID" value="KIS04014.1"/>
    <property type="molecule type" value="Genomic_DNA"/>
</dbReference>
<dbReference type="Proteomes" id="UP000032279">
    <property type="component" value="Unassembled WGS sequence"/>
</dbReference>
<keyword evidence="2" id="KW-1185">Reference proteome</keyword>
<name>A0A0D0YXS8_9LACO</name>
<protein>
    <submittedName>
        <fullName evidence="1">Uncharacterized protein</fullName>
    </submittedName>
</protein>
<evidence type="ECO:0000313" key="2">
    <source>
        <dbReference type="Proteomes" id="UP000032279"/>
    </source>
</evidence>
<evidence type="ECO:0000313" key="1">
    <source>
        <dbReference type="EMBL" id="KIS04014.1"/>
    </source>
</evidence>